<evidence type="ECO:0000313" key="12">
    <source>
        <dbReference type="Proteomes" id="UP001597102"/>
    </source>
</evidence>
<keyword evidence="5 9" id="KW-0460">Magnesium</keyword>
<feature type="domain" description="CBS" evidence="10">
    <location>
        <begin position="215"/>
        <end position="272"/>
    </location>
</feature>
<keyword evidence="4 9" id="KW-0812">Transmembrane</keyword>
<dbReference type="Pfam" id="PF00571">
    <property type="entry name" value="CBS"/>
    <property type="match status" value="2"/>
</dbReference>
<dbReference type="InterPro" id="IPR000644">
    <property type="entry name" value="CBS_dom"/>
</dbReference>
<proteinExistence type="inferred from homology"/>
<evidence type="ECO:0000259" key="10">
    <source>
        <dbReference type="PROSITE" id="PS51371"/>
    </source>
</evidence>
<dbReference type="Gene3D" id="1.10.357.20">
    <property type="entry name" value="SLC41 divalent cation transporters, integral membrane domain"/>
    <property type="match status" value="1"/>
</dbReference>
<keyword evidence="9" id="KW-1003">Cell membrane</keyword>
<dbReference type="SMART" id="SM00116">
    <property type="entry name" value="CBS"/>
    <property type="match status" value="2"/>
</dbReference>
<keyword evidence="12" id="KW-1185">Reference proteome</keyword>
<dbReference type="InterPro" id="IPR006667">
    <property type="entry name" value="SLC41_membr_dom"/>
</dbReference>
<dbReference type="SUPFAM" id="SSF54631">
    <property type="entry name" value="CBS-domain pair"/>
    <property type="match status" value="1"/>
</dbReference>
<keyword evidence="8" id="KW-0129">CBS domain</keyword>
<dbReference type="SUPFAM" id="SSF161093">
    <property type="entry name" value="MgtE membrane domain-like"/>
    <property type="match status" value="1"/>
</dbReference>
<comment type="subunit">
    <text evidence="9">Homodimer.</text>
</comment>
<evidence type="ECO:0000256" key="6">
    <source>
        <dbReference type="ARBA" id="ARBA00022989"/>
    </source>
</evidence>
<feature type="transmembrane region" description="Helical" evidence="9">
    <location>
        <begin position="298"/>
        <end position="318"/>
    </location>
</feature>
<evidence type="ECO:0000256" key="3">
    <source>
        <dbReference type="ARBA" id="ARBA00022448"/>
    </source>
</evidence>
<dbReference type="PROSITE" id="PS51371">
    <property type="entry name" value="CBS"/>
    <property type="match status" value="1"/>
</dbReference>
<evidence type="ECO:0000256" key="1">
    <source>
        <dbReference type="ARBA" id="ARBA00004141"/>
    </source>
</evidence>
<gene>
    <name evidence="11" type="primary">mgtE</name>
    <name evidence="11" type="ORF">ACFQ2F_08415</name>
</gene>
<accession>A0ABW3JAL1</accession>
<evidence type="ECO:0000256" key="2">
    <source>
        <dbReference type="ARBA" id="ARBA00009749"/>
    </source>
</evidence>
<evidence type="ECO:0000313" key="11">
    <source>
        <dbReference type="EMBL" id="MFD0987119.1"/>
    </source>
</evidence>
<reference evidence="12" key="1">
    <citation type="journal article" date="2019" name="Int. J. Syst. Evol. Microbiol.">
        <title>The Global Catalogue of Microorganisms (GCM) 10K type strain sequencing project: providing services to taxonomists for standard genome sequencing and annotation.</title>
        <authorList>
            <consortium name="The Broad Institute Genomics Platform"/>
            <consortium name="The Broad Institute Genome Sequencing Center for Infectious Disease"/>
            <person name="Wu L."/>
            <person name="Ma J."/>
        </authorList>
    </citation>
    <scope>NUCLEOTIDE SEQUENCE [LARGE SCALE GENOMIC DNA]</scope>
    <source>
        <strain evidence="12">CCUG 61697</strain>
    </source>
</reference>
<evidence type="ECO:0000256" key="4">
    <source>
        <dbReference type="ARBA" id="ARBA00022692"/>
    </source>
</evidence>
<evidence type="ECO:0000256" key="8">
    <source>
        <dbReference type="PROSITE-ProRule" id="PRU00703"/>
    </source>
</evidence>
<feature type="transmembrane region" description="Helical" evidence="9">
    <location>
        <begin position="437"/>
        <end position="460"/>
    </location>
</feature>
<dbReference type="PANTHER" id="PTHR43773:SF1">
    <property type="entry name" value="MAGNESIUM TRANSPORTER MGTE"/>
    <property type="match status" value="1"/>
</dbReference>
<dbReference type="InterPro" id="IPR006669">
    <property type="entry name" value="MgtE_transporter"/>
</dbReference>
<sequence length="461" mass="50594">MDTVLDEQNLVRNEEGDFRSEFLHAVEAALEAEDIAEVRSLTGDLHEGDLADLLELLKPEERDQLITQLGHEFNPAALSELDEGVRDQLLATLPAEVVADALQQLDTDDAVYLLEDLAEEDRNAILDQLPRLDQLTLKKSLEYPEDSAGRIMRTEVISVPPFWSVGQTIDFMRESEDLPDRFDEIFVVDPAFHLIGSVALNRLLRSKRHVNIEDITDHDLRPIQAESDQEDVAREFERYNLSSAPVVDQDNRLIGVITADDVVEVVQEEAEEDILRLAGVSSNTGMSDSVWGTTRQRFAWLLVNLATAILASYVISLFDATIEQMVALAVLMPIVASMGGNAGTQTMTVAVRALATRDLGRVNAFRVIGRETAVGLLNGLLFAILMALVTYFWFGRTDLGVIIALAMIVNLVVAGLAGILVPLGLNELGVDPAITSGVFVTTVTDVVGFFAFLGLAALWLL</sequence>
<keyword evidence="7 9" id="KW-0472">Membrane</keyword>
<dbReference type="Pfam" id="PF03448">
    <property type="entry name" value="MgtE_N"/>
    <property type="match status" value="1"/>
</dbReference>
<name>A0ABW3JAL1_9HYPH</name>
<comment type="similarity">
    <text evidence="2 9">Belongs to the SLC41A transporter family.</text>
</comment>
<dbReference type="Pfam" id="PF01769">
    <property type="entry name" value="MgtE"/>
    <property type="match status" value="1"/>
</dbReference>
<dbReference type="InterPro" id="IPR046342">
    <property type="entry name" value="CBS_dom_sf"/>
</dbReference>
<feature type="transmembrane region" description="Helical" evidence="9">
    <location>
        <begin position="400"/>
        <end position="425"/>
    </location>
</feature>
<dbReference type="InterPro" id="IPR006668">
    <property type="entry name" value="Mg_transptr_MgtE_intracell_dom"/>
</dbReference>
<dbReference type="InterPro" id="IPR038076">
    <property type="entry name" value="MgtE_N_sf"/>
</dbReference>
<organism evidence="11 12">
    <name type="scientific">Methyloligella solikamskensis</name>
    <dbReference type="NCBI Taxonomy" id="1177756"/>
    <lineage>
        <taxon>Bacteria</taxon>
        <taxon>Pseudomonadati</taxon>
        <taxon>Pseudomonadota</taxon>
        <taxon>Alphaproteobacteria</taxon>
        <taxon>Hyphomicrobiales</taxon>
        <taxon>Hyphomicrobiaceae</taxon>
        <taxon>Methyloligella</taxon>
    </lineage>
</organism>
<dbReference type="EMBL" id="JBHTJO010000001">
    <property type="protein sequence ID" value="MFD0987119.1"/>
    <property type="molecule type" value="Genomic_DNA"/>
</dbReference>
<dbReference type="Gene3D" id="1.25.60.10">
    <property type="entry name" value="MgtE N-terminal domain-like"/>
    <property type="match status" value="1"/>
</dbReference>
<keyword evidence="6 9" id="KW-1133">Transmembrane helix</keyword>
<dbReference type="CDD" id="cd04606">
    <property type="entry name" value="CBS_pair_Mg_transporter"/>
    <property type="match status" value="1"/>
</dbReference>
<dbReference type="RefSeq" id="WP_379088512.1">
    <property type="nucleotide sequence ID" value="NZ_JBHTJO010000001.1"/>
</dbReference>
<dbReference type="InterPro" id="IPR036739">
    <property type="entry name" value="SLC41_membr_dom_sf"/>
</dbReference>
<keyword evidence="9" id="KW-0479">Metal-binding</keyword>
<dbReference type="Gene3D" id="3.10.580.10">
    <property type="entry name" value="CBS-domain"/>
    <property type="match status" value="1"/>
</dbReference>
<feature type="transmembrane region" description="Helical" evidence="9">
    <location>
        <begin position="376"/>
        <end position="394"/>
    </location>
</feature>
<dbReference type="PANTHER" id="PTHR43773">
    <property type="entry name" value="MAGNESIUM TRANSPORTER MGTE"/>
    <property type="match status" value="1"/>
</dbReference>
<dbReference type="NCBIfam" id="TIGR00400">
    <property type="entry name" value="mgtE"/>
    <property type="match status" value="1"/>
</dbReference>
<dbReference type="SUPFAM" id="SSF158791">
    <property type="entry name" value="MgtE N-terminal domain-like"/>
    <property type="match status" value="1"/>
</dbReference>
<evidence type="ECO:0000256" key="7">
    <source>
        <dbReference type="ARBA" id="ARBA00023136"/>
    </source>
</evidence>
<comment type="subcellular location">
    <subcellularLocation>
        <location evidence="9">Cell membrane</location>
        <topology evidence="9">Multi-pass membrane protein</topology>
    </subcellularLocation>
    <subcellularLocation>
        <location evidence="1">Membrane</location>
        <topology evidence="1">Multi-pass membrane protein</topology>
    </subcellularLocation>
</comment>
<evidence type="ECO:0000256" key="5">
    <source>
        <dbReference type="ARBA" id="ARBA00022842"/>
    </source>
</evidence>
<comment type="caution">
    <text evidence="9">Lacks conserved residue(s) required for the propagation of feature annotation.</text>
</comment>
<comment type="function">
    <text evidence="9">Acts as a magnesium transporter.</text>
</comment>
<evidence type="ECO:0000256" key="9">
    <source>
        <dbReference type="RuleBase" id="RU362011"/>
    </source>
</evidence>
<dbReference type="Proteomes" id="UP001597102">
    <property type="component" value="Unassembled WGS sequence"/>
</dbReference>
<comment type="caution">
    <text evidence="11">The sequence shown here is derived from an EMBL/GenBank/DDBJ whole genome shotgun (WGS) entry which is preliminary data.</text>
</comment>
<dbReference type="SMART" id="SM00924">
    <property type="entry name" value="MgtE_N"/>
    <property type="match status" value="1"/>
</dbReference>
<protein>
    <recommendedName>
        <fullName evidence="9">Magnesium transporter MgtE</fullName>
    </recommendedName>
</protein>
<keyword evidence="3 9" id="KW-0813">Transport</keyword>